<gene>
    <name evidence="2" type="ORF">EV659_12012</name>
</gene>
<evidence type="ECO:0000313" key="3">
    <source>
        <dbReference type="Proteomes" id="UP000295399"/>
    </source>
</evidence>
<protein>
    <recommendedName>
        <fullName evidence="4">Phage regulator Rha-like protein</fullName>
    </recommendedName>
</protein>
<evidence type="ECO:0000313" key="2">
    <source>
        <dbReference type="EMBL" id="TCP29507.1"/>
    </source>
</evidence>
<dbReference type="InParanoid" id="A0A4R2P4D3"/>
<dbReference type="Proteomes" id="UP000295399">
    <property type="component" value="Unassembled WGS sequence"/>
</dbReference>
<dbReference type="AlphaFoldDB" id="A0A4R2P4D3"/>
<dbReference type="EMBL" id="SLXO01000020">
    <property type="protein sequence ID" value="TCP29507.1"/>
    <property type="molecule type" value="Genomic_DNA"/>
</dbReference>
<sequence length="221" mass="24981">MAETGERAESALSLTDIESDSDEPRIKDVRLGERLGMAQPLNIREAIESNRAELERYGEVFTRSVKTSAKGGRPGRAYYLNEPQTLLLCMLSRTERAADVRQEVIKVFMAWRRSEERVAVRAHTRRKARPSKQIQDAATRIDPRRRHLVWFDGHGQMQSKAVGAGATIVDGSNEVNLLTFLREEVPSQNVPQAFDCLGQRLRRLAEREIARRRGGQGSDTP</sequence>
<reference evidence="2 3" key="1">
    <citation type="submission" date="2019-03" db="EMBL/GenBank/DDBJ databases">
        <title>Genomic Encyclopedia of Type Strains, Phase IV (KMG-IV): sequencing the most valuable type-strain genomes for metagenomic binning, comparative biology and taxonomic classification.</title>
        <authorList>
            <person name="Goeker M."/>
        </authorList>
    </citation>
    <scope>NUCLEOTIDE SEQUENCE [LARGE SCALE GENOMIC DNA]</scope>
    <source>
        <strain evidence="2 3">DSM 2132</strain>
    </source>
</reference>
<evidence type="ECO:0000256" key="1">
    <source>
        <dbReference type="SAM" id="MobiDB-lite"/>
    </source>
</evidence>
<comment type="caution">
    <text evidence="2">The sequence shown here is derived from an EMBL/GenBank/DDBJ whole genome shotgun (WGS) entry which is preliminary data.</text>
</comment>
<dbReference type="OrthoDB" id="8162243at2"/>
<proteinExistence type="predicted"/>
<name>A0A4R2P4D3_RHOSA</name>
<keyword evidence="3" id="KW-1185">Reference proteome</keyword>
<evidence type="ECO:0008006" key="4">
    <source>
        <dbReference type="Google" id="ProtNLM"/>
    </source>
</evidence>
<feature type="region of interest" description="Disordered" evidence="1">
    <location>
        <begin position="1"/>
        <end position="23"/>
    </location>
</feature>
<organism evidence="2 3">
    <name type="scientific">Rhodothalassium salexigens DSM 2132</name>
    <dbReference type="NCBI Taxonomy" id="1188247"/>
    <lineage>
        <taxon>Bacteria</taxon>
        <taxon>Pseudomonadati</taxon>
        <taxon>Pseudomonadota</taxon>
        <taxon>Alphaproteobacteria</taxon>
        <taxon>Rhodothalassiales</taxon>
        <taxon>Rhodothalassiaceae</taxon>
        <taxon>Rhodothalassium</taxon>
    </lineage>
</organism>
<accession>A0A4R2P4D3</accession>
<dbReference type="RefSeq" id="WP_132709610.1">
    <property type="nucleotide sequence ID" value="NZ_JACIGF010000020.1"/>
</dbReference>